<reference evidence="2 3" key="1">
    <citation type="submission" date="2019-04" db="EMBL/GenBank/DDBJ databases">
        <title>Friends and foes A comparative genomics study of 23 Aspergillus species from section Flavi.</title>
        <authorList>
            <consortium name="DOE Joint Genome Institute"/>
            <person name="Kjaerbolling I."/>
            <person name="Vesth T."/>
            <person name="Frisvad J.C."/>
            <person name="Nybo J.L."/>
            <person name="Theobald S."/>
            <person name="Kildgaard S."/>
            <person name="Isbrandt T."/>
            <person name="Kuo A."/>
            <person name="Sato A."/>
            <person name="Lyhne E.K."/>
            <person name="Kogle M.E."/>
            <person name="Wiebenga A."/>
            <person name="Kun R.S."/>
            <person name="Lubbers R.J."/>
            <person name="Makela M.R."/>
            <person name="Barry K."/>
            <person name="Chovatia M."/>
            <person name="Clum A."/>
            <person name="Daum C."/>
            <person name="Haridas S."/>
            <person name="He G."/>
            <person name="LaButti K."/>
            <person name="Lipzen A."/>
            <person name="Mondo S."/>
            <person name="Riley R."/>
            <person name="Salamov A."/>
            <person name="Simmons B.A."/>
            <person name="Magnuson J.K."/>
            <person name="Henrissat B."/>
            <person name="Mortensen U.H."/>
            <person name="Larsen T.O."/>
            <person name="Devries R.P."/>
            <person name="Grigoriev I.V."/>
            <person name="Machida M."/>
            <person name="Baker S.E."/>
            <person name="Andersen M.R."/>
        </authorList>
    </citation>
    <scope>NUCLEOTIDE SEQUENCE [LARGE SCALE GENOMIC DNA]</scope>
    <source>
        <strain evidence="2 3">IBT 18842</strain>
    </source>
</reference>
<accession>A0A5N6U7G7</accession>
<dbReference type="AlphaFoldDB" id="A0A5N6U7G7"/>
<protein>
    <recommendedName>
        <fullName evidence="1">PAN-3 domain-containing protein</fullName>
    </recommendedName>
</protein>
<evidence type="ECO:0000313" key="2">
    <source>
        <dbReference type="EMBL" id="KAE8154546.1"/>
    </source>
</evidence>
<dbReference type="Proteomes" id="UP000325780">
    <property type="component" value="Unassembled WGS sequence"/>
</dbReference>
<dbReference type="Pfam" id="PF08277">
    <property type="entry name" value="PAN_3"/>
    <property type="match status" value="1"/>
</dbReference>
<proteinExistence type="predicted"/>
<organism evidence="2 3">
    <name type="scientific">Aspergillus avenaceus</name>
    <dbReference type="NCBI Taxonomy" id="36643"/>
    <lineage>
        <taxon>Eukaryota</taxon>
        <taxon>Fungi</taxon>
        <taxon>Dikarya</taxon>
        <taxon>Ascomycota</taxon>
        <taxon>Pezizomycotina</taxon>
        <taxon>Eurotiomycetes</taxon>
        <taxon>Eurotiomycetidae</taxon>
        <taxon>Eurotiales</taxon>
        <taxon>Aspergillaceae</taxon>
        <taxon>Aspergillus</taxon>
        <taxon>Aspergillus subgen. Circumdati</taxon>
    </lineage>
</organism>
<dbReference type="EMBL" id="ML742028">
    <property type="protein sequence ID" value="KAE8154546.1"/>
    <property type="molecule type" value="Genomic_DNA"/>
</dbReference>
<evidence type="ECO:0000313" key="3">
    <source>
        <dbReference type="Proteomes" id="UP000325780"/>
    </source>
</evidence>
<name>A0A5N6U7G7_ASPAV</name>
<gene>
    <name evidence="2" type="ORF">BDV25DRAFT_135716</name>
</gene>
<sequence length="290" mass="31892">MRNAASWTWRAGPHRLQLDQYFRKNYKGAFRSRGVLVRNADAAHSSVRSRRGNHSWKRLLFQLALADFAAFCPSKDSQPATIDNTDYTVTCEKSYISPIPINVLGNATPEDCARHCTSETTCVAIIWDQGNCWQFDSAPTGPISATGAIAMKPGVKTVPPTCQDTLQQCEADKQQALSDKQASDLSLAECEKRYTDALGPHHNCAKDNEIVTASNGKRYSARCKRGTGTGSVVISPMKSYIARQGCIDDCSRTTSCTAVQYSAALRQCHRYSNIGINYGSNTHYDAYLAI</sequence>
<feature type="domain" description="PAN-3" evidence="1">
    <location>
        <begin position="108"/>
        <end position="136"/>
    </location>
</feature>
<dbReference type="InterPro" id="IPR006583">
    <property type="entry name" value="PAN-3_domain"/>
</dbReference>
<dbReference type="OrthoDB" id="4462933at2759"/>
<evidence type="ECO:0000259" key="1">
    <source>
        <dbReference type="Pfam" id="PF08277"/>
    </source>
</evidence>
<keyword evidence="3" id="KW-1185">Reference proteome</keyword>